<evidence type="ECO:0000313" key="3">
    <source>
        <dbReference type="Proteomes" id="UP000887578"/>
    </source>
</evidence>
<dbReference type="AlphaFoldDB" id="A0A914Q0Q7"/>
<dbReference type="GO" id="GO:0003676">
    <property type="term" value="F:nucleic acid binding"/>
    <property type="evidence" value="ECO:0007669"/>
    <property type="project" value="InterPro"/>
</dbReference>
<dbReference type="Gene3D" id="3.30.420.10">
    <property type="entry name" value="Ribonuclease H-like superfamily/Ribonuclease H"/>
    <property type="match status" value="1"/>
</dbReference>
<feature type="coiled-coil region" evidence="1">
    <location>
        <begin position="55"/>
        <end position="89"/>
    </location>
</feature>
<dbReference type="Proteomes" id="UP000887578">
    <property type="component" value="Unplaced"/>
</dbReference>
<keyword evidence="3" id="KW-1185">Reference proteome</keyword>
<name>A0A914Q0Q7_9BILA</name>
<reference evidence="4" key="1">
    <citation type="submission" date="2022-11" db="UniProtKB">
        <authorList>
            <consortium name="WormBaseParasite"/>
        </authorList>
    </citation>
    <scope>IDENTIFICATION</scope>
</reference>
<evidence type="ECO:0000256" key="2">
    <source>
        <dbReference type="SAM" id="MobiDB-lite"/>
    </source>
</evidence>
<dbReference type="InterPro" id="IPR036397">
    <property type="entry name" value="RNaseH_sf"/>
</dbReference>
<sequence>MSADLKKILDEVFRSNARAEVKNPSLTQVREAFERFESLVAAKMVAQNTAANVALNTVTSKITELENKLNKQEKDLADFQAKFDAYERTQRFLTGQATPQGGAVGGTTPTNNAPATPLARPSVVVNMVQQLDKLTTEKSLPDYGVGSDKSFAEWAERFKDICAASDITTEERKIALLKIKLIGWARQRFDELEANEKDTLAHAITTLTPKFDTDDDQHAALAKLRSFPPMQEGQGVMTYAEKLENLIIRALKGKAADVINQRLLEEFLDRMPYNLAFYVREKSPADFEAALKHARKFEAIWAIPPRTVINSVPKTVNIAEVAELKDEIEKLRSEMQQNGMQHQKTSRAENMGTHRGSKSIKSPLVLMLIVAIIFQTTDALSPMICQKNALPTIIHFPEKPECPKQYQLMSTNSKTAWVTVYQQNVAVHEAISQLCRIVFETFYYWTSVENEDINRIVSEEKPVGIEECEGIINKHKCALGQLKNLQGCASTVRSSKIEYTWHICGSLSEEPVPKHDCMLSPTNFWIRGAKKTMHSHVGDLSAYEFDNGPQLISGLAERFVGMTKLAVKKILVESPNLLFGLAVQHILDDYQTNRHKTTGQTPAQILFQVPRRTIRQSS</sequence>
<evidence type="ECO:0000313" key="4">
    <source>
        <dbReference type="WBParaSite" id="PDA_v2.g24743.t1"/>
    </source>
</evidence>
<organism evidence="3 4">
    <name type="scientific">Panagrolaimus davidi</name>
    <dbReference type="NCBI Taxonomy" id="227884"/>
    <lineage>
        <taxon>Eukaryota</taxon>
        <taxon>Metazoa</taxon>
        <taxon>Ecdysozoa</taxon>
        <taxon>Nematoda</taxon>
        <taxon>Chromadorea</taxon>
        <taxon>Rhabditida</taxon>
        <taxon>Tylenchina</taxon>
        <taxon>Panagrolaimomorpha</taxon>
        <taxon>Panagrolaimoidea</taxon>
        <taxon>Panagrolaimidae</taxon>
        <taxon>Panagrolaimus</taxon>
    </lineage>
</organism>
<proteinExistence type="predicted"/>
<keyword evidence="1" id="KW-0175">Coiled coil</keyword>
<accession>A0A914Q0Q7</accession>
<protein>
    <submittedName>
        <fullName evidence="4">Retrotransposon gag domain-containing protein</fullName>
    </submittedName>
</protein>
<evidence type="ECO:0000256" key="1">
    <source>
        <dbReference type="SAM" id="Coils"/>
    </source>
</evidence>
<feature type="region of interest" description="Disordered" evidence="2">
    <location>
        <begin position="337"/>
        <end position="356"/>
    </location>
</feature>
<dbReference type="WBParaSite" id="PDA_v2.g24743.t1">
    <property type="protein sequence ID" value="PDA_v2.g24743.t1"/>
    <property type="gene ID" value="PDA_v2.g24743"/>
</dbReference>